<keyword evidence="3" id="KW-1185">Reference proteome</keyword>
<evidence type="ECO:0000256" key="1">
    <source>
        <dbReference type="SAM" id="Phobius"/>
    </source>
</evidence>
<dbReference type="Proteomes" id="UP000593568">
    <property type="component" value="Unassembled WGS sequence"/>
</dbReference>
<protein>
    <submittedName>
        <fullName evidence="2">Uncharacterized protein</fullName>
    </submittedName>
</protein>
<name>A0A7J9EGS6_9ROSI</name>
<dbReference type="EMBL" id="JABEZW010000008">
    <property type="protein sequence ID" value="MBA0772262.1"/>
    <property type="molecule type" value="Genomic_DNA"/>
</dbReference>
<keyword evidence="1" id="KW-0812">Transmembrane</keyword>
<evidence type="ECO:0000313" key="2">
    <source>
        <dbReference type="EMBL" id="MBA0772262.1"/>
    </source>
</evidence>
<gene>
    <name evidence="2" type="ORF">Gotri_007672</name>
</gene>
<proteinExistence type="predicted"/>
<feature type="transmembrane region" description="Helical" evidence="1">
    <location>
        <begin position="67"/>
        <end position="83"/>
    </location>
</feature>
<reference evidence="2 3" key="1">
    <citation type="journal article" date="2019" name="Genome Biol. Evol.">
        <title>Insights into the evolution of the New World diploid cottons (Gossypium, subgenus Houzingenia) based on genome sequencing.</title>
        <authorList>
            <person name="Grover C.E."/>
            <person name="Arick M.A. 2nd"/>
            <person name="Thrash A."/>
            <person name="Conover J.L."/>
            <person name="Sanders W.S."/>
            <person name="Peterson D.G."/>
            <person name="Frelichowski J.E."/>
            <person name="Scheffler J.A."/>
            <person name="Scheffler B.E."/>
            <person name="Wendel J.F."/>
        </authorList>
    </citation>
    <scope>NUCLEOTIDE SEQUENCE [LARGE SCALE GENOMIC DNA]</scope>
    <source>
        <strain evidence="2">8</strain>
        <tissue evidence="2">Leaf</tissue>
    </source>
</reference>
<sequence length="85" mass="9709">MVLSFYISQNVSLPLFLLIFQSLTSNNMLTCKIAVWSFFLWQLHFSLLGGLFSLLTVSSVHYMNDLALTYLVSLIVLLVPLMFDD</sequence>
<keyword evidence="1" id="KW-0472">Membrane</keyword>
<comment type="caution">
    <text evidence="2">The sequence shown here is derived from an EMBL/GenBank/DDBJ whole genome shotgun (WGS) entry which is preliminary data.</text>
</comment>
<evidence type="ECO:0000313" key="3">
    <source>
        <dbReference type="Proteomes" id="UP000593568"/>
    </source>
</evidence>
<organism evidence="2 3">
    <name type="scientific">Gossypium trilobum</name>
    <dbReference type="NCBI Taxonomy" id="34281"/>
    <lineage>
        <taxon>Eukaryota</taxon>
        <taxon>Viridiplantae</taxon>
        <taxon>Streptophyta</taxon>
        <taxon>Embryophyta</taxon>
        <taxon>Tracheophyta</taxon>
        <taxon>Spermatophyta</taxon>
        <taxon>Magnoliopsida</taxon>
        <taxon>eudicotyledons</taxon>
        <taxon>Gunneridae</taxon>
        <taxon>Pentapetalae</taxon>
        <taxon>rosids</taxon>
        <taxon>malvids</taxon>
        <taxon>Malvales</taxon>
        <taxon>Malvaceae</taxon>
        <taxon>Malvoideae</taxon>
        <taxon>Gossypium</taxon>
    </lineage>
</organism>
<dbReference type="AlphaFoldDB" id="A0A7J9EGS6"/>
<keyword evidence="1" id="KW-1133">Transmembrane helix</keyword>
<accession>A0A7J9EGS6</accession>
<feature type="transmembrane region" description="Helical" evidence="1">
    <location>
        <begin position="35"/>
        <end position="55"/>
    </location>
</feature>
<feature type="transmembrane region" description="Helical" evidence="1">
    <location>
        <begin position="6"/>
        <end position="23"/>
    </location>
</feature>